<dbReference type="EMBL" id="JALNTZ010000004">
    <property type="protein sequence ID" value="KAJ3656761.1"/>
    <property type="molecule type" value="Genomic_DNA"/>
</dbReference>
<accession>A0AA38IK50</accession>
<keyword evidence="2" id="KW-1185">Reference proteome</keyword>
<dbReference type="Proteomes" id="UP001168821">
    <property type="component" value="Unassembled WGS sequence"/>
</dbReference>
<reference evidence="1" key="1">
    <citation type="journal article" date="2023" name="G3 (Bethesda)">
        <title>Whole genome assemblies of Zophobas morio and Tenebrio molitor.</title>
        <authorList>
            <person name="Kaur S."/>
            <person name="Stinson S.A."/>
            <person name="diCenzo G.C."/>
        </authorList>
    </citation>
    <scope>NUCLEOTIDE SEQUENCE</scope>
    <source>
        <strain evidence="1">QUZm001</strain>
    </source>
</reference>
<evidence type="ECO:0000313" key="1">
    <source>
        <dbReference type="EMBL" id="KAJ3656761.1"/>
    </source>
</evidence>
<dbReference type="AlphaFoldDB" id="A0AA38IK50"/>
<proteinExistence type="predicted"/>
<evidence type="ECO:0000313" key="2">
    <source>
        <dbReference type="Proteomes" id="UP001168821"/>
    </source>
</evidence>
<comment type="caution">
    <text evidence="1">The sequence shown here is derived from an EMBL/GenBank/DDBJ whole genome shotgun (WGS) entry which is preliminary data.</text>
</comment>
<protein>
    <submittedName>
        <fullName evidence="1">Uncharacterized protein</fullName>
    </submittedName>
</protein>
<name>A0AA38IK50_9CUCU</name>
<gene>
    <name evidence="1" type="ORF">Zmor_015810</name>
</gene>
<organism evidence="1 2">
    <name type="scientific">Zophobas morio</name>
    <dbReference type="NCBI Taxonomy" id="2755281"/>
    <lineage>
        <taxon>Eukaryota</taxon>
        <taxon>Metazoa</taxon>
        <taxon>Ecdysozoa</taxon>
        <taxon>Arthropoda</taxon>
        <taxon>Hexapoda</taxon>
        <taxon>Insecta</taxon>
        <taxon>Pterygota</taxon>
        <taxon>Neoptera</taxon>
        <taxon>Endopterygota</taxon>
        <taxon>Coleoptera</taxon>
        <taxon>Polyphaga</taxon>
        <taxon>Cucujiformia</taxon>
        <taxon>Tenebrionidae</taxon>
        <taxon>Zophobas</taxon>
    </lineage>
</organism>
<sequence>MKTKLGWTLMGKVATPPPDAQKSCNIVAPSLLLTTPKLKDLWTLDVLGIENPEERKSNQEHEQQILDNNFQNTVPRQPNGRYKVSLPWIQGHKPLHDNLNLAKKRLNNLMNKLEKDGYYNEYYQVVRFFLVGGSELFKRRETILATTKLQN</sequence>